<feature type="region of interest" description="Disordered" evidence="1">
    <location>
        <begin position="398"/>
        <end position="430"/>
    </location>
</feature>
<accession>A0A0L0SV91</accession>
<dbReference type="PANTHER" id="PTHR12203:SF107">
    <property type="entry name" value="GLYCOSYL TRANSFERASE CAP10 DOMAIN-CONTAINING PROTEIN"/>
    <property type="match status" value="1"/>
</dbReference>
<proteinExistence type="predicted"/>
<reference evidence="4" key="2">
    <citation type="submission" date="2009-11" db="EMBL/GenBank/DDBJ databases">
        <title>The Genome Sequence of Allomyces macrogynus strain ATCC 38327.</title>
        <authorList>
            <consortium name="The Broad Institute Genome Sequencing Platform"/>
            <person name="Russ C."/>
            <person name="Cuomo C."/>
            <person name="Shea T."/>
            <person name="Young S.K."/>
            <person name="Zeng Q."/>
            <person name="Koehrsen M."/>
            <person name="Haas B."/>
            <person name="Borodovsky M."/>
            <person name="Guigo R."/>
            <person name="Alvarado L."/>
            <person name="Berlin A."/>
            <person name="Borenstein D."/>
            <person name="Chen Z."/>
            <person name="Engels R."/>
            <person name="Freedman E."/>
            <person name="Gellesch M."/>
            <person name="Goldberg J."/>
            <person name="Griggs A."/>
            <person name="Gujja S."/>
            <person name="Heiman D."/>
            <person name="Hepburn T."/>
            <person name="Howarth C."/>
            <person name="Jen D."/>
            <person name="Larson L."/>
            <person name="Lewis B."/>
            <person name="Mehta T."/>
            <person name="Park D."/>
            <person name="Pearson M."/>
            <person name="Roberts A."/>
            <person name="Saif S."/>
            <person name="Shenoy N."/>
            <person name="Sisk P."/>
            <person name="Stolte C."/>
            <person name="Sykes S."/>
            <person name="Walk T."/>
            <person name="White J."/>
            <person name="Yandava C."/>
            <person name="Burger G."/>
            <person name="Gray M.W."/>
            <person name="Holland P.W.H."/>
            <person name="King N."/>
            <person name="Lang F.B.F."/>
            <person name="Roger A.J."/>
            <person name="Ruiz-Trillo I."/>
            <person name="Lander E."/>
            <person name="Nusbaum C."/>
        </authorList>
    </citation>
    <scope>NUCLEOTIDE SEQUENCE [LARGE SCALE GENOMIC DNA]</scope>
    <source>
        <strain evidence="4">ATCC 38327</strain>
    </source>
</reference>
<dbReference type="VEuPathDB" id="FungiDB:AMAG_11615"/>
<name>A0A0L0SV91_ALLM3</name>
<organism evidence="3 4">
    <name type="scientific">Allomyces macrogynus (strain ATCC 38327)</name>
    <name type="common">Allomyces javanicus var. macrogynus</name>
    <dbReference type="NCBI Taxonomy" id="578462"/>
    <lineage>
        <taxon>Eukaryota</taxon>
        <taxon>Fungi</taxon>
        <taxon>Fungi incertae sedis</taxon>
        <taxon>Blastocladiomycota</taxon>
        <taxon>Blastocladiomycetes</taxon>
        <taxon>Blastocladiales</taxon>
        <taxon>Blastocladiaceae</taxon>
        <taxon>Allomyces</taxon>
    </lineage>
</organism>
<dbReference type="Proteomes" id="UP000054350">
    <property type="component" value="Unassembled WGS sequence"/>
</dbReference>
<dbReference type="AlphaFoldDB" id="A0A0L0SV91"/>
<feature type="compositionally biased region" description="Low complexity" evidence="1">
    <location>
        <begin position="269"/>
        <end position="304"/>
    </location>
</feature>
<feature type="compositionally biased region" description="Basic and acidic residues" evidence="1">
    <location>
        <begin position="417"/>
        <end position="430"/>
    </location>
</feature>
<feature type="compositionally biased region" description="Polar residues" evidence="1">
    <location>
        <begin position="305"/>
        <end position="315"/>
    </location>
</feature>
<dbReference type="OrthoDB" id="202415at2759"/>
<dbReference type="PANTHER" id="PTHR12203">
    <property type="entry name" value="KDEL LYS-ASP-GLU-LEU CONTAINING - RELATED"/>
    <property type="match status" value="1"/>
</dbReference>
<feature type="domain" description="Glycosyl transferase CAP10" evidence="2">
    <location>
        <begin position="138"/>
        <end position="227"/>
    </location>
</feature>
<protein>
    <recommendedName>
        <fullName evidence="2">Glycosyl transferase CAP10 domain-containing protein</fullName>
    </recommendedName>
</protein>
<gene>
    <name evidence="3" type="ORF">AMAG_11615</name>
</gene>
<dbReference type="Pfam" id="PF05686">
    <property type="entry name" value="Glyco_transf_90"/>
    <property type="match status" value="2"/>
</dbReference>
<evidence type="ECO:0000313" key="4">
    <source>
        <dbReference type="Proteomes" id="UP000054350"/>
    </source>
</evidence>
<feature type="domain" description="Glycosyl transferase CAP10" evidence="2">
    <location>
        <begin position="1"/>
        <end position="93"/>
    </location>
</feature>
<feature type="region of interest" description="Disordered" evidence="1">
    <location>
        <begin position="100"/>
        <end position="126"/>
    </location>
</feature>
<keyword evidence="4" id="KW-1185">Reference proteome</keyword>
<dbReference type="InterPro" id="IPR006598">
    <property type="entry name" value="CAP10"/>
</dbReference>
<dbReference type="EMBL" id="GG745350">
    <property type="protein sequence ID" value="KNE66478.1"/>
    <property type="molecule type" value="Genomic_DNA"/>
</dbReference>
<feature type="region of interest" description="Disordered" evidence="1">
    <location>
        <begin position="236"/>
        <end position="326"/>
    </location>
</feature>
<evidence type="ECO:0000313" key="3">
    <source>
        <dbReference type="EMBL" id="KNE66478.1"/>
    </source>
</evidence>
<sequence length="430" mass="46581">MPEYSLLAWPEAGLRTWTQTAAVLDAIGTNVPWEAKRAALVWRGGNLDVAVRRSLVNAAAGFNRTRLDIAAPAAGDSSVVARGKHKHVAVAAQVHVAADPESVPTLRKRGPLPPPPSGGGSRAMTPADATLNNVVDRAQYLSMADQCARFRYLLYTEGWAHSGRLKYQLLCQSAIVAHQVHFREHFYPLLENGTHWIEMPSREWSELPRVVEALVELDERDAREVSERRKKGERGIIDEGSVRRGQVASTTTTTSKVASNPRTVADTRVSAVVDSATTTNTDSDSSDSSDSSSDSLTTDFDASAPATNRSTTADTPPTLHAVPPRTMAHNARTLARRIFTPTGVSCHVQRLAWAYRAALRWDPFPSGRVHAEAVPLDELVRRMLSDWVRAQDGVLAPGSGVAAEGEGGEDEGVEVPVVDRESGRDVRAVP</sequence>
<evidence type="ECO:0000259" key="2">
    <source>
        <dbReference type="Pfam" id="PF05686"/>
    </source>
</evidence>
<reference evidence="3 4" key="1">
    <citation type="submission" date="2009-11" db="EMBL/GenBank/DDBJ databases">
        <title>Annotation of Allomyces macrogynus ATCC 38327.</title>
        <authorList>
            <consortium name="The Broad Institute Genome Sequencing Platform"/>
            <person name="Russ C."/>
            <person name="Cuomo C."/>
            <person name="Burger G."/>
            <person name="Gray M.W."/>
            <person name="Holland P.W.H."/>
            <person name="King N."/>
            <person name="Lang F.B.F."/>
            <person name="Roger A.J."/>
            <person name="Ruiz-Trillo I."/>
            <person name="Young S.K."/>
            <person name="Zeng Q."/>
            <person name="Gargeya S."/>
            <person name="Fitzgerald M."/>
            <person name="Haas B."/>
            <person name="Abouelleil A."/>
            <person name="Alvarado L."/>
            <person name="Arachchi H.M."/>
            <person name="Berlin A."/>
            <person name="Chapman S.B."/>
            <person name="Gearin G."/>
            <person name="Goldberg J."/>
            <person name="Griggs A."/>
            <person name="Gujja S."/>
            <person name="Hansen M."/>
            <person name="Heiman D."/>
            <person name="Howarth C."/>
            <person name="Larimer J."/>
            <person name="Lui A."/>
            <person name="MacDonald P.J.P."/>
            <person name="McCowen C."/>
            <person name="Montmayeur A."/>
            <person name="Murphy C."/>
            <person name="Neiman D."/>
            <person name="Pearson M."/>
            <person name="Priest M."/>
            <person name="Roberts A."/>
            <person name="Saif S."/>
            <person name="Shea T."/>
            <person name="Sisk P."/>
            <person name="Stolte C."/>
            <person name="Sykes S."/>
            <person name="Wortman J."/>
            <person name="Nusbaum C."/>
            <person name="Birren B."/>
        </authorList>
    </citation>
    <scope>NUCLEOTIDE SEQUENCE [LARGE SCALE GENOMIC DNA]</scope>
    <source>
        <strain evidence="3 4">ATCC 38327</strain>
    </source>
</reference>
<dbReference type="InterPro" id="IPR051091">
    <property type="entry name" value="O-Glucosyltr/Glycosyltrsf_90"/>
</dbReference>
<evidence type="ECO:0000256" key="1">
    <source>
        <dbReference type="SAM" id="MobiDB-lite"/>
    </source>
</evidence>